<dbReference type="GO" id="GO:0008610">
    <property type="term" value="P:lipid biosynthetic process"/>
    <property type="evidence" value="ECO:0007669"/>
    <property type="project" value="UniProtKB-ARBA"/>
</dbReference>
<dbReference type="SMART" id="SM00823">
    <property type="entry name" value="PKS_PP"/>
    <property type="match status" value="5"/>
</dbReference>
<dbReference type="GO" id="GO:0072330">
    <property type="term" value="P:monocarboxylic acid biosynthetic process"/>
    <property type="evidence" value="ECO:0007669"/>
    <property type="project" value="UniProtKB-ARBA"/>
</dbReference>
<dbReference type="InterPro" id="IPR020806">
    <property type="entry name" value="PKS_PP-bd"/>
</dbReference>
<dbReference type="FunFam" id="3.30.559.10:FF:000012">
    <property type="entry name" value="Non-ribosomal peptide synthetase"/>
    <property type="match status" value="1"/>
</dbReference>
<dbReference type="KEGG" id="ssyi:EKG83_28770"/>
<dbReference type="FunFam" id="1.10.1200.10:FF:000016">
    <property type="entry name" value="Non-ribosomal peptide synthase"/>
    <property type="match status" value="5"/>
</dbReference>
<dbReference type="SUPFAM" id="SSF47336">
    <property type="entry name" value="ACP-like"/>
    <property type="match status" value="5"/>
</dbReference>
<dbReference type="InterPro" id="IPR036736">
    <property type="entry name" value="ACP-like_sf"/>
</dbReference>
<dbReference type="NCBIfam" id="TIGR01733">
    <property type="entry name" value="AA-adenyl-dom"/>
    <property type="match status" value="4"/>
</dbReference>
<dbReference type="Gene3D" id="3.30.559.30">
    <property type="entry name" value="Nonribosomal peptide synthetase, condensation domain"/>
    <property type="match status" value="4"/>
</dbReference>
<dbReference type="PROSITE" id="PS00455">
    <property type="entry name" value="AMP_BINDING"/>
    <property type="match status" value="4"/>
</dbReference>
<dbReference type="InterPro" id="IPR001242">
    <property type="entry name" value="Condensation_dom"/>
</dbReference>
<dbReference type="GO" id="GO:0044550">
    <property type="term" value="P:secondary metabolite biosynthetic process"/>
    <property type="evidence" value="ECO:0007669"/>
    <property type="project" value="UniProtKB-ARBA"/>
</dbReference>
<keyword evidence="7" id="KW-1185">Reference proteome</keyword>
<dbReference type="FunFam" id="3.40.50.980:FF:000001">
    <property type="entry name" value="Non-ribosomal peptide synthetase"/>
    <property type="match status" value="3"/>
</dbReference>
<feature type="domain" description="Carrier" evidence="5">
    <location>
        <begin position="1093"/>
        <end position="1168"/>
    </location>
</feature>
<dbReference type="InterPro" id="IPR006162">
    <property type="entry name" value="Ppantetheine_attach_site"/>
</dbReference>
<evidence type="ECO:0000313" key="7">
    <source>
        <dbReference type="Proteomes" id="UP000325787"/>
    </source>
</evidence>
<dbReference type="NCBIfam" id="NF003417">
    <property type="entry name" value="PRK04813.1"/>
    <property type="match status" value="4"/>
</dbReference>
<sequence>MGPRSHGPPRFAGPRLEAGSPLPSVRRPAGAGDAAVELFVLKGQPPAPDLVAVFQAQARATPEAVAVVFEGTALTFGQVDSLSNRLAHVLVAGGVGPERVVALVLPRSAEVVVALLAVLKAGGACLAVDPRYPADRIRYLLGDAEPVLLLTDHRTAARVPADSSVPVVVLDDPVDDRPEVHGPDADLAPVDPAQAAYVIYTSGSTGRPKGVVVSHGNVLNSFHGYRENAYAMSVRSVGDRRLRVALTASLSFDASWSHLFAMFAGHELHVVDDAVWADPEAAVSYLVRHRIDHVGSTPSYVRLLLSHGLLTHPWRPVTVGVGGEPVPPRLWAELRAADGLNSYNAYGPTECTIAPLVTSLEVSPEPVVAGPVPNTRVHVLDERLRPAETGELYVSGAGVARGYLGRPGLTAERFVPDPYGPPGARMYRTGDVVTRRGAAFEFRGRDDGQVKVRGFRIELPEVEAVLGEHPGVGQVAVVVREDRPDDKRLVAYVVPAGEEPVRPGPVREHARNRLPEYMVPSAVVVLDALPIGVNGKVDPSALPAPAAPPVLGRGPGTAREEALCGLFAEVLGLPGVGVDDDFFALGGHSLLSTRLISRVRAELGAELTLRTLFDHPTAARLAAALDTAGPTRPAPTARARPAEVPLSFAQHRLWFLDQLEGPNATYNILLAWRLSGALDHAALRAALDDTMARHESLRTVFPQTEGVPRQVVVDAVAAPDRTPVDDLAAALAAIGRHEFDLAAEPPVRAELFALAPDEHVLVLLVHHIAADGWSMRPLTRDLTTAYTARRRGRRPDWAPLPVQYADYALWQRELLGDKSDPSSLFATQLAYWTTALAGLPDCLRLPTDRPRPAVPSYRGGTVPMRFDPALHRDLAALARRLGASVFMVLQAGLAVVLGKLGAGDDIPVGCAIAGRTDQALDDLVGFFVNTLVLRTNTAGDPTFAELVTRVRETALDAYAHQDLPFECLVEALNPERSLAHNPLFQVMMVLDNDPRTEFALPGLVVDQIPPPVNAAKFDLAFRLTERPGLTGVLEYATDLFDHATAEALVHRWQRLLTEAVADPDRPLHRFDVEPLATLHQNAPVVVEDRFGRPPRTPQEQVLCDLFAEVLGLPRVGVDDDFFALGGHSLMTTRLAARIRATLGVEVPLRVLFRTPTVAGVAGGLAAAGPVRQALTRGERPDVLPLSFAQHRLWFLDQLEGRSANYNIPFALRLSGRLDTSALRSALTDLMTRHESLRTVFPQADGVPYQRVVDAAAALEVRPVGDLPAAVAEETRRQFDLAAEPPIRTTLFELAPDVHVLLLVVHHIAADGWSMSPLSRDLATAYAARCEGRAPDWSPLPVQYADYTLWQRRLLGNQSDGDSLAAEQLAYWTGQLAGLPDQLELPTDRPRPAVSTYQGDCVPVRLDASLHRDLVALARRCGASVFMVLQAGLAALLTKLGAGNDIPVGCPIAGRTDQALDDLVGFFVNTLVLRTDTSGNPTFAELVGRVRETALDAYAHQDVPFEYLVEVLNPTRSLSHHPLFQVMLALDTAPRARFTLPGLDVDLLPTPTVTGAFDLAFSLSERHGPDGLPGGIVGTLEYSADLFDQATATTLVERWQRLLTAAVTAPDRPLGRIDVLSADELRHLADHNDTGAPVPTGTLPALFAAQAARTPDDTAVVFGDTTLTYAQLNARANQLARLLADRGVGPESLVALLVPRSADAVVAILAVLKAGGAYVPIDPGYPAARIDAMLDGVRPACVLTATGLAAAADYPDTDFEAPIHPEHPAYVIHTSGSTGAPKAVVATHRGIVNLFHHHRVNLFARTAAKAGRERLRIAQTSSLSFDASWDQLLWIFAGHELHVVDDATWSDPREFVRYAAERHLDYLDTTPSYLRQLVAEGLLDGPGAHPVAVMVSGEAISERFWAELRAKPEVLAFNFYGPTECAVDSLTASLGDSPVPVLGRPVANTRTHVLDAALRPVPPGVVGELYVAGVGPARGYLGRPGLTAGRFVADPFGPPGTRMYRTGDLVRWRAGGLEFVGRADDQVKLRGFRVELGEVEAVLRGHDGVDQVVVVVREDRPGDQRLVAYVVTARQPEELRAYLRERLPDYMVPSAFVVLEGLPLAASGKLDRAALPVPEAPLAVGRAPRTPREQVLCGLFAEVLGVPGVGVDDDFFALGGHSLLATQLVARVRATLGVELGLRLVFEVPTVAGVAACLDRVGRARRALTAGERPAEVPLSFAQQRLWFLDQVAGPNSTYNVSLALRLVGGLDRHALQAALGDVVLRHESLRTVFPQVEGVAHQQVLDVTPVLDVIRVDDLAELLPAAVEHHFDLASEPPIRTTLFELARDEHVLLILVHHIAADGWSLSPLALDLARAYAARREGRQPRWSPLPVQYADYTLWQRSLLGDRFDEDSAFAEQLAYWTGQLAGLPDQLQLPTDRPRPTVASHRGDHVLVRLDADLHAGLVELARRCGASVFMVLQAGLAALLTKLGAGDDIPVGSPIAGRTDQALNDLVGFFVNTLVLRTDTSGDPTFDDLVKRVRETALDAYAHQDVPFEYLVEVLNPTRSLSRHPLFQVMLALHNAPQTDFTLPGLDVEFVPTPTTTAKFDLSFDLTERRGPGGTAEGIGGVLEYATDLFDRAGVESFVARWVHLLHTAVADPGLPISRVDVLSAEEHRRLRAYNDTAAPVPATSLPAMFEAQVRATPDAPAVVFEETTVTYGRLNARANRLAHALIARGVGAEQVVALALPRSAEMIVALLAVFKTGAACLPVDPEYPAERISFMLRDARPSLLLTHAGFTPADVPRLVVDDPGTAAEIGRAPETDPGPRARPANAAYVIYTSGSTGTPKAVVMSAGGLVNLLLWHRTAFPGGPGARTAQFTALSFDVSVQEVLSTLVYGKTLVVPTDEVRHDSALLAEWLDRHDVTELFAPNLVVRGLAQAANEQGRSLPRLLDIAQGGEPLVLDDEVREFFHRAPGRRLHNHYGPSETHVITTYLVPPDLDCPQPAPIGRPMPNSRVHVLDPALRPVPPGVVGELYISGLSMSRGYLRQPGLTAQRYVADPHGPAGSRMYRTGDLVRWHDGELEFVGRVDHQVKVRGFRVELGEVESVLRAHPGVEQVAVLAREDRLVAYVVTAERGEVLRDFVRDRLPDFMVPSVFVPLERLPLTVNGKLDRAALPVPEPAAVRGRAPGTPQEDLLCGLFAEVLKVARVGVDDDFFALGGHSLLATRLIARIRATLGVEVGLRALFDHPTVAGVARLVRGADEARLPLTAGERPDVLPLSFAQHRLWFLHRLEGVSQNIALTLRLTGRLDRDALRAALVDVVTRHESLRTVFPQVDGVACQQVVDTAPSLGITRVDESGLSAAVEGATRYQFDLAAEPPIRTTLFELAPDVHVLALVVHHIAADGWSMSPLSHDLATAYAARCENKAPDWSPLPVQYADYTLWQRRLLGDQSDEDSLAAEQLAYWTGQLAGLPDQLELPTDRPRPAVNSYRGDGVPVHLDAALHRDLAALARRLGASVFMVLQAGLAALLTKLGAGNDIPVGCPIAGRTDQALDDLVGFFVNTLVLRTDTSGNPTFAELVGRVRETALDAYAHQDVPFEYLVEVLNPTRSLSRHPLVQVVLALQNAPGPDFSLPGLDVGQVPTPATTAEFDLAFSLWERRGPDGAADGVRGVVEYSTDLFDRGSVETLVTRWTDLLRALTAAPDRPVGGFDVLTDDERKRLHAYNDTATPVPTATLATLFEQQAPDAVALVDAGVELTYREVDERANRLARLLVERGIGPERIVALRMHRSAELVIALLAVTKAGGAYLPVDPEYPAERIAFMLDDARPALVLTEIPEAAAAYPADNPAVPVRPDNAAYVIYTSGSTGKPKAVVNTHAGVASLARSQTGRYAIGPGDRVLQFSSPSFDLSVIEQLMAFPAGAALVIPPPVPLAGSALAEVLAEQRITHAFIPTATLTTVPVEPLPALRTLVLGGEICPPALVAAWAGGRRVVNAYGPTEATACAGMSDPLAETIPLPPPLGSPVANTRLHVLDAGLRPVPPGVVGELYIAGLGVARGYLRRPALTAERFVADVSGPPGSRMYRTGDLVRWRPDGELEFVGRADHQVKVRGFRVELGEVETALREHPDVAQAVVTAREDRLVAYVVPPVDGPVLRRFLRDRLPGFMVPSVFVPLDDLPLSVNGKLDRAALPAPDLAAGGGRAPRTPQEELLCGLFAEVLGVPEVGIDDDFFALGGHSLLATRLIARIGATLGVEPGLRTLFERPTPAELASHLDVDEPAAAVDVILPLRARGTREPLFCVHPAGGLGWAYSGLLRHLGPDRPIYAVQARNLAGGGPLPTSVRQMAAEYADEIRAVRPTGPYHLLGWSFGGLVAHAVATELHRRGERVATLTMLDSTPVCDLPEKPVPSERSILALLLLLFGTPREDEPVRFALDGTPDTDDPVTFEQFVAILRGRGSALASLSERHVTAIADTMLNNTRLAAEHVPDFFPGDLLLFTSTLDPRVATPEAWRRYVGGTIEDHDVVSRHHRMTQPESLAQIGPVLAAKLR</sequence>
<dbReference type="FunFam" id="3.30.559.30:FF:000001">
    <property type="entry name" value="Non-ribosomal peptide synthetase"/>
    <property type="match status" value="2"/>
</dbReference>
<dbReference type="InterPro" id="IPR001031">
    <property type="entry name" value="Thioesterase"/>
</dbReference>
<dbReference type="PROSITE" id="PS00012">
    <property type="entry name" value="PHOSPHOPANTETHEINE"/>
    <property type="match status" value="5"/>
</dbReference>
<dbReference type="Pfam" id="PF00668">
    <property type="entry name" value="Condensation"/>
    <property type="match status" value="4"/>
</dbReference>
<dbReference type="Proteomes" id="UP000325787">
    <property type="component" value="Chromosome"/>
</dbReference>
<dbReference type="CDD" id="cd17651">
    <property type="entry name" value="A_NRPS_VisG_like"/>
    <property type="match status" value="1"/>
</dbReference>
<dbReference type="Gene3D" id="3.40.50.1820">
    <property type="entry name" value="alpha/beta hydrolase"/>
    <property type="match status" value="1"/>
</dbReference>
<feature type="domain" description="Carrier" evidence="5">
    <location>
        <begin position="4184"/>
        <end position="4259"/>
    </location>
</feature>
<gene>
    <name evidence="6" type="ORF">EKG83_28770</name>
</gene>
<keyword evidence="3" id="KW-0597">Phosphoprotein</keyword>
<feature type="domain" description="Carrier" evidence="5">
    <location>
        <begin position="3170"/>
        <end position="3245"/>
    </location>
</feature>
<dbReference type="Gene3D" id="2.30.38.10">
    <property type="entry name" value="Luciferase, Domain 3"/>
    <property type="match status" value="4"/>
</dbReference>
<dbReference type="GO" id="GO:0043041">
    <property type="term" value="P:amino acid activation for nonribosomal peptide biosynthetic process"/>
    <property type="evidence" value="ECO:0007669"/>
    <property type="project" value="TreeGrafter"/>
</dbReference>
<dbReference type="Pfam" id="PF00550">
    <property type="entry name" value="PP-binding"/>
    <property type="match status" value="5"/>
</dbReference>
<dbReference type="InterPro" id="IPR045851">
    <property type="entry name" value="AMP-bd_C_sf"/>
</dbReference>
<dbReference type="PANTHER" id="PTHR45527">
    <property type="entry name" value="NONRIBOSOMAL PEPTIDE SYNTHETASE"/>
    <property type="match status" value="1"/>
</dbReference>
<dbReference type="CDD" id="cd19540">
    <property type="entry name" value="LCL_NRPS-like"/>
    <property type="match status" value="4"/>
</dbReference>
<dbReference type="Pfam" id="PF13193">
    <property type="entry name" value="AMP-binding_C"/>
    <property type="match status" value="4"/>
</dbReference>
<dbReference type="EMBL" id="CP034550">
    <property type="protein sequence ID" value="QFZ20852.1"/>
    <property type="molecule type" value="Genomic_DNA"/>
</dbReference>
<keyword evidence="2" id="KW-0596">Phosphopantetheine</keyword>
<dbReference type="InterPro" id="IPR010071">
    <property type="entry name" value="AA_adenyl_dom"/>
</dbReference>
<dbReference type="Gene3D" id="1.10.1200.10">
    <property type="entry name" value="ACP-like"/>
    <property type="match status" value="4"/>
</dbReference>
<dbReference type="GO" id="GO:0005829">
    <property type="term" value="C:cytosol"/>
    <property type="evidence" value="ECO:0007669"/>
    <property type="project" value="TreeGrafter"/>
</dbReference>
<dbReference type="SUPFAM" id="SSF52777">
    <property type="entry name" value="CoA-dependent acyltransferases"/>
    <property type="match status" value="8"/>
</dbReference>
<evidence type="ECO:0000256" key="4">
    <source>
        <dbReference type="SAM" id="MobiDB-lite"/>
    </source>
</evidence>
<dbReference type="CDD" id="cd05930">
    <property type="entry name" value="A_NRPS"/>
    <property type="match status" value="2"/>
</dbReference>
<feature type="domain" description="Carrier" evidence="5">
    <location>
        <begin position="554"/>
        <end position="629"/>
    </location>
</feature>
<organism evidence="6 7">
    <name type="scientific">Saccharothrix syringae</name>
    <name type="common">Nocardiopsis syringae</name>
    <dbReference type="NCBI Taxonomy" id="103733"/>
    <lineage>
        <taxon>Bacteria</taxon>
        <taxon>Bacillati</taxon>
        <taxon>Actinomycetota</taxon>
        <taxon>Actinomycetes</taxon>
        <taxon>Pseudonocardiales</taxon>
        <taxon>Pseudonocardiaceae</taxon>
        <taxon>Saccharothrix</taxon>
    </lineage>
</organism>
<evidence type="ECO:0000256" key="1">
    <source>
        <dbReference type="ARBA" id="ARBA00001957"/>
    </source>
</evidence>
<evidence type="ECO:0000256" key="2">
    <source>
        <dbReference type="ARBA" id="ARBA00022450"/>
    </source>
</evidence>
<feature type="region of interest" description="Disordered" evidence="4">
    <location>
        <begin position="1"/>
        <end position="28"/>
    </location>
</feature>
<dbReference type="Gene3D" id="3.40.50.980">
    <property type="match status" value="8"/>
</dbReference>
<dbReference type="Pfam" id="PF00501">
    <property type="entry name" value="AMP-binding"/>
    <property type="match status" value="4"/>
</dbReference>
<dbReference type="FunFam" id="3.30.300.30:FF:000010">
    <property type="entry name" value="Enterobactin synthetase component F"/>
    <property type="match status" value="2"/>
</dbReference>
<evidence type="ECO:0000259" key="5">
    <source>
        <dbReference type="PROSITE" id="PS50075"/>
    </source>
</evidence>
<dbReference type="PROSITE" id="PS50075">
    <property type="entry name" value="CARRIER"/>
    <property type="match status" value="5"/>
</dbReference>
<dbReference type="CDD" id="cd17652">
    <property type="entry name" value="A_NRPS_CmdD_like"/>
    <property type="match status" value="1"/>
</dbReference>
<dbReference type="FunFam" id="2.30.38.10:FF:000001">
    <property type="entry name" value="Non-ribosomal peptide synthetase PvdI"/>
    <property type="match status" value="2"/>
</dbReference>
<dbReference type="InterPro" id="IPR020845">
    <property type="entry name" value="AMP-binding_CS"/>
</dbReference>
<name>A0A5Q0H537_SACSY</name>
<dbReference type="SUPFAM" id="SSF56801">
    <property type="entry name" value="Acetyl-CoA synthetase-like"/>
    <property type="match status" value="4"/>
</dbReference>
<comment type="cofactor">
    <cofactor evidence="1">
        <name>pantetheine 4'-phosphate</name>
        <dbReference type="ChEBI" id="CHEBI:47942"/>
    </cofactor>
</comment>
<feature type="domain" description="Carrier" evidence="5">
    <location>
        <begin position="2126"/>
        <end position="2201"/>
    </location>
</feature>
<dbReference type="GO" id="GO:0031177">
    <property type="term" value="F:phosphopantetheine binding"/>
    <property type="evidence" value="ECO:0007669"/>
    <property type="project" value="InterPro"/>
</dbReference>
<accession>A0A5Q0H537</accession>
<protein>
    <submittedName>
        <fullName evidence="6">Non-ribosomal peptide synthetase</fullName>
    </submittedName>
</protein>
<dbReference type="GO" id="GO:0003824">
    <property type="term" value="F:catalytic activity"/>
    <property type="evidence" value="ECO:0007669"/>
    <property type="project" value="InterPro"/>
</dbReference>
<dbReference type="InterPro" id="IPR023213">
    <property type="entry name" value="CAT-like_dom_sf"/>
</dbReference>
<dbReference type="Pfam" id="PF00975">
    <property type="entry name" value="Thioesterase"/>
    <property type="match status" value="1"/>
</dbReference>
<dbReference type="InterPro" id="IPR000873">
    <property type="entry name" value="AMP-dep_synth/lig_dom"/>
</dbReference>
<reference evidence="7" key="1">
    <citation type="journal article" date="2021" name="Curr. Microbiol.">
        <title>Complete genome of nocamycin-producing strain Saccharothrix syringae NRRL B-16468 reveals the biosynthetic potential for secondary metabolites.</title>
        <authorList>
            <person name="Mo X."/>
            <person name="Yang S."/>
        </authorList>
    </citation>
    <scope>NUCLEOTIDE SEQUENCE [LARGE SCALE GENOMIC DNA]</scope>
    <source>
        <strain evidence="7">ATCC 51364 / DSM 43886 / JCM 6844 / KCTC 9398 / NBRC 14523 / NRRL B-16468 / INA 2240</strain>
    </source>
</reference>
<dbReference type="FunFam" id="3.40.50.12780:FF:000012">
    <property type="entry name" value="Non-ribosomal peptide synthetase"/>
    <property type="match status" value="2"/>
</dbReference>
<dbReference type="SUPFAM" id="SSF53474">
    <property type="entry name" value="alpha/beta-Hydrolases"/>
    <property type="match status" value="1"/>
</dbReference>
<dbReference type="InterPro" id="IPR025110">
    <property type="entry name" value="AMP-bd_C"/>
</dbReference>
<dbReference type="InterPro" id="IPR029058">
    <property type="entry name" value="AB_hydrolase_fold"/>
</dbReference>
<evidence type="ECO:0000313" key="6">
    <source>
        <dbReference type="EMBL" id="QFZ20852.1"/>
    </source>
</evidence>
<dbReference type="InterPro" id="IPR009081">
    <property type="entry name" value="PP-bd_ACP"/>
</dbReference>
<dbReference type="PANTHER" id="PTHR45527:SF1">
    <property type="entry name" value="FATTY ACID SYNTHASE"/>
    <property type="match status" value="1"/>
</dbReference>
<dbReference type="Gene3D" id="3.30.559.10">
    <property type="entry name" value="Chloramphenicol acetyltransferase-like domain"/>
    <property type="match status" value="4"/>
</dbReference>
<evidence type="ECO:0000256" key="3">
    <source>
        <dbReference type="ARBA" id="ARBA00022553"/>
    </source>
</evidence>
<dbReference type="Gene3D" id="3.30.300.30">
    <property type="match status" value="4"/>
</dbReference>
<proteinExistence type="predicted"/>